<comment type="similarity">
    <text evidence="2">Belongs to the MotB family.</text>
</comment>
<dbReference type="PANTHER" id="PTHR30329">
    <property type="entry name" value="STATOR ELEMENT OF FLAGELLAR MOTOR COMPLEX"/>
    <property type="match status" value="1"/>
</dbReference>
<sequence>MSKAGGKDERRIIIKRFEVVEGGHHGGSWKIAYADFVTAMMAFFLVMWLINATTEEQRRGIANFFNPMAIQQDIPPPAENVIHLVPDPVASSQKPAAIHPGDPAGAHPDNGEPGKDHLLNKDAGDRSTQIVVLHDRQVQPGMPPAAPHGQDAQKGELRRAATEISKALDGAPQLADVRSQVSVSLGDDGLHVEIADSDHQAMFALGSAVPTRHASNLLKLIAPYLEKLPGRLSVSGYTDAAPYRPGLPGNWSLSSDRAVAARDILVNSGFPDRRLKAVTGYADRNLFDPANPLSARNRRVVLVLSPDQP</sequence>
<comment type="caution">
    <text evidence="11">The sequence shown here is derived from an EMBL/GenBank/DDBJ whole genome shotgun (WGS) entry which is preliminary data.</text>
</comment>
<evidence type="ECO:0000256" key="7">
    <source>
        <dbReference type="PROSITE-ProRule" id="PRU00473"/>
    </source>
</evidence>
<proteinExistence type="inferred from homology"/>
<dbReference type="AlphaFoldDB" id="A0A9Q2ILU1"/>
<feature type="region of interest" description="Disordered" evidence="8">
    <location>
        <begin position="91"/>
        <end position="121"/>
    </location>
</feature>
<evidence type="ECO:0000256" key="1">
    <source>
        <dbReference type="ARBA" id="ARBA00004162"/>
    </source>
</evidence>
<evidence type="ECO:0000256" key="9">
    <source>
        <dbReference type="SAM" id="Phobius"/>
    </source>
</evidence>
<dbReference type="RefSeq" id="WP_194257769.1">
    <property type="nucleotide sequence ID" value="NZ_JABCQN010000003.1"/>
</dbReference>
<keyword evidence="5 9" id="KW-1133">Transmembrane helix</keyword>
<evidence type="ECO:0000256" key="4">
    <source>
        <dbReference type="ARBA" id="ARBA00022692"/>
    </source>
</evidence>
<evidence type="ECO:0000256" key="2">
    <source>
        <dbReference type="ARBA" id="ARBA00008914"/>
    </source>
</evidence>
<evidence type="ECO:0000256" key="5">
    <source>
        <dbReference type="ARBA" id="ARBA00022989"/>
    </source>
</evidence>
<dbReference type="GO" id="GO:0005886">
    <property type="term" value="C:plasma membrane"/>
    <property type="evidence" value="ECO:0007669"/>
    <property type="project" value="UniProtKB-SubCell"/>
</dbReference>
<evidence type="ECO:0000259" key="10">
    <source>
        <dbReference type="PROSITE" id="PS51123"/>
    </source>
</evidence>
<reference evidence="11" key="2">
    <citation type="submission" date="2020-11" db="EMBL/GenBank/DDBJ databases">
        <title>Description of novel Gluconobacter species.</title>
        <authorList>
            <person name="Cleenwerck I."/>
            <person name="Cnockaert M."/>
            <person name="Borremans W."/>
            <person name="Wieme A.D."/>
            <person name="De Vuyst L."/>
            <person name="Vandamme P."/>
        </authorList>
    </citation>
    <scope>NUCLEOTIDE SEQUENCE</scope>
    <source>
        <strain evidence="11">R71697</strain>
    </source>
</reference>
<dbReference type="InterPro" id="IPR050330">
    <property type="entry name" value="Bact_OuterMem_StrucFunc"/>
</dbReference>
<keyword evidence="6 7" id="KW-0472">Membrane</keyword>
<evidence type="ECO:0000313" key="11">
    <source>
        <dbReference type="EMBL" id="MBF0870574.1"/>
    </source>
</evidence>
<dbReference type="Pfam" id="PF00691">
    <property type="entry name" value="OmpA"/>
    <property type="match status" value="1"/>
</dbReference>
<evidence type="ECO:0000256" key="8">
    <source>
        <dbReference type="SAM" id="MobiDB-lite"/>
    </source>
</evidence>
<dbReference type="CDD" id="cd07185">
    <property type="entry name" value="OmpA_C-like"/>
    <property type="match status" value="1"/>
</dbReference>
<keyword evidence="4 9" id="KW-0812">Transmembrane</keyword>
<dbReference type="SUPFAM" id="SSF103088">
    <property type="entry name" value="OmpA-like"/>
    <property type="match status" value="1"/>
</dbReference>
<feature type="transmembrane region" description="Helical" evidence="9">
    <location>
        <begin position="31"/>
        <end position="50"/>
    </location>
</feature>
<gene>
    <name evidence="11" type="ORF">HKD32_06875</name>
</gene>
<feature type="compositionally biased region" description="Basic and acidic residues" evidence="8">
    <location>
        <begin position="151"/>
        <end position="160"/>
    </location>
</feature>
<name>A0A9Q2ILU1_GLUJA</name>
<accession>A0A9Q2ILU1</accession>
<keyword evidence="3" id="KW-1003">Cell membrane</keyword>
<comment type="subcellular location">
    <subcellularLocation>
        <location evidence="1">Cell membrane</location>
        <topology evidence="1">Single-pass membrane protein</topology>
    </subcellularLocation>
</comment>
<feature type="region of interest" description="Disordered" evidence="8">
    <location>
        <begin position="139"/>
        <end position="160"/>
    </location>
</feature>
<dbReference type="InterPro" id="IPR025713">
    <property type="entry name" value="MotB-like_N_dom"/>
</dbReference>
<evidence type="ECO:0000313" key="12">
    <source>
        <dbReference type="Proteomes" id="UP000661006"/>
    </source>
</evidence>
<protein>
    <submittedName>
        <fullName evidence="11">OmpA family protein</fullName>
    </submittedName>
</protein>
<evidence type="ECO:0000256" key="6">
    <source>
        <dbReference type="ARBA" id="ARBA00023136"/>
    </source>
</evidence>
<dbReference type="Proteomes" id="UP000661006">
    <property type="component" value="Unassembled WGS sequence"/>
</dbReference>
<dbReference type="GeneID" id="81474412"/>
<dbReference type="Gene3D" id="3.30.1330.60">
    <property type="entry name" value="OmpA-like domain"/>
    <property type="match status" value="1"/>
</dbReference>
<dbReference type="PANTHER" id="PTHR30329:SF21">
    <property type="entry name" value="LIPOPROTEIN YIAD-RELATED"/>
    <property type="match status" value="1"/>
</dbReference>
<feature type="domain" description="OmpA-like" evidence="10">
    <location>
        <begin position="190"/>
        <end position="308"/>
    </location>
</feature>
<dbReference type="InterPro" id="IPR036737">
    <property type="entry name" value="OmpA-like_sf"/>
</dbReference>
<evidence type="ECO:0000256" key="3">
    <source>
        <dbReference type="ARBA" id="ARBA00022475"/>
    </source>
</evidence>
<organism evidence="11 12">
    <name type="scientific">Gluconobacter japonicus</name>
    <dbReference type="NCBI Taxonomy" id="376620"/>
    <lineage>
        <taxon>Bacteria</taxon>
        <taxon>Pseudomonadati</taxon>
        <taxon>Pseudomonadota</taxon>
        <taxon>Alphaproteobacteria</taxon>
        <taxon>Acetobacterales</taxon>
        <taxon>Acetobacteraceae</taxon>
        <taxon>Gluconobacter</taxon>
    </lineage>
</organism>
<feature type="compositionally biased region" description="Basic and acidic residues" evidence="8">
    <location>
        <begin position="109"/>
        <end position="121"/>
    </location>
</feature>
<dbReference type="PROSITE" id="PS51123">
    <property type="entry name" value="OMPA_2"/>
    <property type="match status" value="1"/>
</dbReference>
<dbReference type="InterPro" id="IPR006665">
    <property type="entry name" value="OmpA-like"/>
</dbReference>
<reference evidence="11" key="1">
    <citation type="submission" date="2020-04" db="EMBL/GenBank/DDBJ databases">
        <authorList>
            <person name="Sombolestani A."/>
        </authorList>
    </citation>
    <scope>NUCLEOTIDE SEQUENCE</scope>
    <source>
        <strain evidence="11">R71697</strain>
    </source>
</reference>
<dbReference type="Pfam" id="PF13677">
    <property type="entry name" value="MotB_plug"/>
    <property type="match status" value="1"/>
</dbReference>
<dbReference type="EMBL" id="JABCQN010000003">
    <property type="protein sequence ID" value="MBF0870574.1"/>
    <property type="molecule type" value="Genomic_DNA"/>
</dbReference>